<dbReference type="PANTHER" id="PTHR30388">
    <property type="entry name" value="ALDEHYDE OXIDOREDUCTASE MOLYBDENUM COFACTOR ASSEMBLY PROTEIN"/>
    <property type="match status" value="1"/>
</dbReference>
<dbReference type="AlphaFoldDB" id="A0A1C7NWV2"/>
<keyword evidence="3" id="KW-1185">Reference proteome</keyword>
<reference evidence="2 3" key="1">
    <citation type="journal article" date="2016" name="Syst. Appl. Microbiol.">
        <title>Pararhizobium polonicum sp. nov. isolated from tumors on stone fruit rootstocks.</title>
        <authorList>
            <person name="Pulawska J."/>
            <person name="Kuzmanovic N."/>
            <person name="Willems A."/>
            <person name="Pothier J.F."/>
        </authorList>
    </citation>
    <scope>NUCLEOTIDE SEQUENCE [LARGE SCALE GENOMIC DNA]</scope>
    <source>
        <strain evidence="2 3">F5.1</strain>
    </source>
</reference>
<dbReference type="RefSeq" id="WP_068956479.1">
    <property type="nucleotide sequence ID" value="NZ_LGLV01000014.1"/>
</dbReference>
<gene>
    <name evidence="2" type="ORF">ADU59_21835</name>
</gene>
<dbReference type="InterPro" id="IPR027051">
    <property type="entry name" value="XdhC_Rossmann_dom"/>
</dbReference>
<dbReference type="PATRIC" id="fig|1612624.7.peg.2031"/>
<dbReference type="EMBL" id="LGLV01000014">
    <property type="protein sequence ID" value="OBZ93490.1"/>
    <property type="molecule type" value="Genomic_DNA"/>
</dbReference>
<protein>
    <recommendedName>
        <fullName evidence="1">XdhC Rossmann domain-containing protein</fullName>
    </recommendedName>
</protein>
<dbReference type="Proteomes" id="UP000093111">
    <property type="component" value="Unassembled WGS sequence"/>
</dbReference>
<accession>A0A1C7NWV2</accession>
<name>A0A1C7NWV2_9HYPH</name>
<dbReference type="Pfam" id="PF13478">
    <property type="entry name" value="XdhC_C"/>
    <property type="match status" value="1"/>
</dbReference>
<evidence type="ECO:0000313" key="3">
    <source>
        <dbReference type="Proteomes" id="UP000093111"/>
    </source>
</evidence>
<dbReference type="InterPro" id="IPR052698">
    <property type="entry name" value="MoCofactor_Util/Proc"/>
</dbReference>
<feature type="domain" description="XdhC Rossmann" evidence="1">
    <location>
        <begin position="32"/>
        <end position="100"/>
    </location>
</feature>
<dbReference type="STRING" id="1612624.ADU59_21835"/>
<dbReference type="Gene3D" id="3.40.50.720">
    <property type="entry name" value="NAD(P)-binding Rossmann-like Domain"/>
    <property type="match status" value="1"/>
</dbReference>
<dbReference type="PANTHER" id="PTHR30388:SF4">
    <property type="entry name" value="MOLYBDENUM COFACTOR INSERTION CHAPERONE PAOD"/>
    <property type="match status" value="1"/>
</dbReference>
<evidence type="ECO:0000313" key="2">
    <source>
        <dbReference type="EMBL" id="OBZ93490.1"/>
    </source>
</evidence>
<organism evidence="2 3">
    <name type="scientific">Pararhizobium polonicum</name>
    <dbReference type="NCBI Taxonomy" id="1612624"/>
    <lineage>
        <taxon>Bacteria</taxon>
        <taxon>Pseudomonadati</taxon>
        <taxon>Pseudomonadota</taxon>
        <taxon>Alphaproteobacteria</taxon>
        <taxon>Hyphomicrobiales</taxon>
        <taxon>Rhizobiaceae</taxon>
        <taxon>Rhizobium/Agrobacterium group</taxon>
        <taxon>Pararhizobium</taxon>
    </lineage>
</organism>
<evidence type="ECO:0000259" key="1">
    <source>
        <dbReference type="Pfam" id="PF13478"/>
    </source>
</evidence>
<comment type="caution">
    <text evidence="2">The sequence shown here is derived from an EMBL/GenBank/DDBJ whole genome shotgun (WGS) entry which is preliminary data.</text>
</comment>
<proteinExistence type="predicted"/>
<sequence>MGQFETGITARALFESESISVSGSPLRSIMSDTRSNREIIPVAPFCIGALGSKRTHERRRETLQKHGYADHDIDRIKAPIGMFGPARDGNALALSILADVSAARSIMKFDGNV</sequence>